<dbReference type="SUPFAM" id="SSF57701">
    <property type="entry name" value="Zn2/Cys6 DNA-binding domain"/>
    <property type="match status" value="1"/>
</dbReference>
<accession>A0A0D1VZ04</accession>
<keyword evidence="4" id="KW-0804">Transcription</keyword>
<reference evidence="8 9" key="1">
    <citation type="submission" date="2015-01" db="EMBL/GenBank/DDBJ databases">
        <title>The Genome Sequence of Exophiala sideris CBS121828.</title>
        <authorList>
            <consortium name="The Broad Institute Genomics Platform"/>
            <person name="Cuomo C."/>
            <person name="de Hoog S."/>
            <person name="Gorbushina A."/>
            <person name="Stielow B."/>
            <person name="Teixiera M."/>
            <person name="Abouelleil A."/>
            <person name="Chapman S.B."/>
            <person name="Priest M."/>
            <person name="Young S.K."/>
            <person name="Wortman J."/>
            <person name="Nusbaum C."/>
            <person name="Birren B."/>
        </authorList>
    </citation>
    <scope>NUCLEOTIDE SEQUENCE [LARGE SCALE GENOMIC DNA]</scope>
    <source>
        <strain evidence="8 9">CBS 121828</strain>
    </source>
</reference>
<dbReference type="EMBL" id="KN846952">
    <property type="protein sequence ID" value="KIV81655.1"/>
    <property type="molecule type" value="Genomic_DNA"/>
</dbReference>
<dbReference type="PROSITE" id="PS50048">
    <property type="entry name" value="ZN2_CY6_FUNGAL_2"/>
    <property type="match status" value="1"/>
</dbReference>
<dbReference type="SMART" id="SM00066">
    <property type="entry name" value="GAL4"/>
    <property type="match status" value="1"/>
</dbReference>
<evidence type="ECO:0000256" key="5">
    <source>
        <dbReference type="ARBA" id="ARBA00023242"/>
    </source>
</evidence>
<dbReference type="GO" id="GO:0005634">
    <property type="term" value="C:nucleus"/>
    <property type="evidence" value="ECO:0007669"/>
    <property type="project" value="UniProtKB-SubCell"/>
</dbReference>
<sequence length="660" mass="73641">MSQESSRFPRGRAKSCTGCRQVKLACDARRTAPDPCSRCKLKDLDCRFDNNFRRVATRRLAEEISNEVHALRAKERTAAAAASDTFDVRPDIGTLARLQLSTSSKTSPEQWSVSPPKTGRLNSWPDRTASNEATSLAFGNIDLNPVTVIEAFEHFEKYYFPYTPFLRAMPLPSRLAAASPLLFWTILRVASRSHGGSSAFVDQIHQAHDNQLSQLLHIAIQRVETLHALLILCLWPVQQERQMYDPSWNYIGLATNAAMQLNCHRPIRSDNEAIHWKGFSDTVGSDITPEGQALTWLGCFWLECEIANFQGFLPPVSASVLVESVDDALSAVSHLMPGWWRALTAILRISAKSTVTLNGCVEPNSHFSLTKMFDEQLDEVRGKHSEDWTPQVGIELCNAKINLYALTWAAPKPSKEARNEESERGMHRQILLHKGLKVAADLVVEANRLGQQHHSQSFFPGGLLTFIPKHLFAALFNAAAFLFRFLATRKSSSTAEENLAMGSIIEAHKIFQSFPGHRDTTRAAIHIEMLVDILRDRTLASSMDELVISNRLGASLMMDATFRSSQHQNRDPTTGGHLPVQAWRQLNDMYAQRLPGVSPASSADVNVSTGSPNAPGSELQYDLNLQPSEVASATAGLPTWWDDWNNYMEYFEVGLDEWSN</sequence>
<evidence type="ECO:0000313" key="9">
    <source>
        <dbReference type="Proteomes" id="UP000053599"/>
    </source>
</evidence>
<evidence type="ECO:0000259" key="7">
    <source>
        <dbReference type="PROSITE" id="PS50048"/>
    </source>
</evidence>
<keyword evidence="5" id="KW-0539">Nucleus</keyword>
<dbReference type="Proteomes" id="UP000053599">
    <property type="component" value="Unassembled WGS sequence"/>
</dbReference>
<evidence type="ECO:0000256" key="4">
    <source>
        <dbReference type="ARBA" id="ARBA00023163"/>
    </source>
</evidence>
<dbReference type="GO" id="GO:0000981">
    <property type="term" value="F:DNA-binding transcription factor activity, RNA polymerase II-specific"/>
    <property type="evidence" value="ECO:0007669"/>
    <property type="project" value="InterPro"/>
</dbReference>
<dbReference type="CDD" id="cd12148">
    <property type="entry name" value="fungal_TF_MHR"/>
    <property type="match status" value="1"/>
</dbReference>
<evidence type="ECO:0000256" key="6">
    <source>
        <dbReference type="SAM" id="MobiDB-lite"/>
    </source>
</evidence>
<name>A0A0D1VZ04_9EURO</name>
<evidence type="ECO:0000256" key="2">
    <source>
        <dbReference type="ARBA" id="ARBA00023015"/>
    </source>
</evidence>
<protein>
    <recommendedName>
        <fullName evidence="7">Zn(2)-C6 fungal-type domain-containing protein</fullName>
    </recommendedName>
</protein>
<dbReference type="InterPro" id="IPR001138">
    <property type="entry name" value="Zn2Cys6_DnaBD"/>
</dbReference>
<keyword evidence="3" id="KW-0238">DNA-binding</keyword>
<dbReference type="PROSITE" id="PS00463">
    <property type="entry name" value="ZN2_CY6_FUNGAL_1"/>
    <property type="match status" value="1"/>
</dbReference>
<dbReference type="Gene3D" id="4.10.240.10">
    <property type="entry name" value="Zn(2)-C6 fungal-type DNA-binding domain"/>
    <property type="match status" value="1"/>
</dbReference>
<dbReference type="STRING" id="1016849.A0A0D1VZ04"/>
<keyword evidence="2" id="KW-0805">Transcription regulation</keyword>
<organism evidence="8 9">
    <name type="scientific">Exophiala sideris</name>
    <dbReference type="NCBI Taxonomy" id="1016849"/>
    <lineage>
        <taxon>Eukaryota</taxon>
        <taxon>Fungi</taxon>
        <taxon>Dikarya</taxon>
        <taxon>Ascomycota</taxon>
        <taxon>Pezizomycotina</taxon>
        <taxon>Eurotiomycetes</taxon>
        <taxon>Chaetothyriomycetidae</taxon>
        <taxon>Chaetothyriales</taxon>
        <taxon>Herpotrichiellaceae</taxon>
        <taxon>Exophiala</taxon>
    </lineage>
</organism>
<feature type="region of interest" description="Disordered" evidence="6">
    <location>
        <begin position="101"/>
        <end position="125"/>
    </location>
</feature>
<feature type="compositionally biased region" description="Polar residues" evidence="6">
    <location>
        <begin position="599"/>
        <end position="614"/>
    </location>
</feature>
<dbReference type="InterPro" id="IPR051089">
    <property type="entry name" value="prtT"/>
</dbReference>
<dbReference type="PANTHER" id="PTHR31845:SF21">
    <property type="entry name" value="REGULATORY PROTEIN LEU3"/>
    <property type="match status" value="1"/>
</dbReference>
<dbReference type="OrthoDB" id="3163292at2759"/>
<feature type="domain" description="Zn(2)-C6 fungal-type" evidence="7">
    <location>
        <begin position="15"/>
        <end position="48"/>
    </location>
</feature>
<dbReference type="HOGENOM" id="CLU_011455_3_2_1"/>
<feature type="region of interest" description="Disordered" evidence="6">
    <location>
        <begin position="599"/>
        <end position="619"/>
    </location>
</feature>
<dbReference type="PANTHER" id="PTHR31845">
    <property type="entry name" value="FINGER DOMAIN PROTEIN, PUTATIVE-RELATED"/>
    <property type="match status" value="1"/>
</dbReference>
<dbReference type="GO" id="GO:0008270">
    <property type="term" value="F:zinc ion binding"/>
    <property type="evidence" value="ECO:0007669"/>
    <property type="project" value="InterPro"/>
</dbReference>
<dbReference type="AlphaFoldDB" id="A0A0D1VZ04"/>
<dbReference type="CDD" id="cd00067">
    <property type="entry name" value="GAL4"/>
    <property type="match status" value="1"/>
</dbReference>
<evidence type="ECO:0000256" key="1">
    <source>
        <dbReference type="ARBA" id="ARBA00004123"/>
    </source>
</evidence>
<gene>
    <name evidence="8" type="ORF">PV11_03824</name>
</gene>
<dbReference type="InterPro" id="IPR036864">
    <property type="entry name" value="Zn2-C6_fun-type_DNA-bd_sf"/>
</dbReference>
<comment type="subcellular location">
    <subcellularLocation>
        <location evidence="1">Nucleus</location>
    </subcellularLocation>
</comment>
<evidence type="ECO:0000256" key="3">
    <source>
        <dbReference type="ARBA" id="ARBA00023125"/>
    </source>
</evidence>
<proteinExistence type="predicted"/>
<feature type="compositionally biased region" description="Polar residues" evidence="6">
    <location>
        <begin position="101"/>
        <end position="115"/>
    </location>
</feature>
<dbReference type="GO" id="GO:0000976">
    <property type="term" value="F:transcription cis-regulatory region binding"/>
    <property type="evidence" value="ECO:0007669"/>
    <property type="project" value="TreeGrafter"/>
</dbReference>
<evidence type="ECO:0000313" key="8">
    <source>
        <dbReference type="EMBL" id="KIV81655.1"/>
    </source>
</evidence>